<feature type="domain" description="BMP and activin membrane-bound inhibitor N-terminal" evidence="3">
    <location>
        <begin position="74"/>
        <end position="135"/>
    </location>
</feature>
<evidence type="ECO:0000259" key="3">
    <source>
        <dbReference type="Pfam" id="PF06211"/>
    </source>
</evidence>
<dbReference type="AlphaFoldDB" id="A0ABD0YPM0"/>
<comment type="caution">
    <text evidence="4">The sequence shown here is derived from an EMBL/GenBank/DDBJ whole genome shotgun (WGS) entry which is preliminary data.</text>
</comment>
<dbReference type="Proteomes" id="UP001558652">
    <property type="component" value="Unassembled WGS sequence"/>
</dbReference>
<evidence type="ECO:0000313" key="4">
    <source>
        <dbReference type="EMBL" id="KAL1137928.1"/>
    </source>
</evidence>
<evidence type="ECO:0000313" key="5">
    <source>
        <dbReference type="Proteomes" id="UP001558652"/>
    </source>
</evidence>
<keyword evidence="5" id="KW-1185">Reference proteome</keyword>
<evidence type="ECO:0000256" key="1">
    <source>
        <dbReference type="SAM" id="MobiDB-lite"/>
    </source>
</evidence>
<keyword evidence="2" id="KW-0812">Transmembrane</keyword>
<name>A0ABD0YPM0_9HEMI</name>
<dbReference type="Pfam" id="PF06211">
    <property type="entry name" value="BAMBI"/>
    <property type="match status" value="1"/>
</dbReference>
<keyword evidence="2" id="KW-0472">Membrane</keyword>
<dbReference type="InterPro" id="IPR045807">
    <property type="entry name" value="BAMBI_N"/>
</dbReference>
<proteinExistence type="predicted"/>
<dbReference type="EMBL" id="JBFDAA010000004">
    <property type="protein sequence ID" value="KAL1137928.1"/>
    <property type="molecule type" value="Genomic_DNA"/>
</dbReference>
<protein>
    <recommendedName>
        <fullName evidence="3">BMP and activin membrane-bound inhibitor N-terminal domain-containing protein</fullName>
    </recommendedName>
</protein>
<organism evidence="4 5">
    <name type="scientific">Ranatra chinensis</name>
    <dbReference type="NCBI Taxonomy" id="642074"/>
    <lineage>
        <taxon>Eukaryota</taxon>
        <taxon>Metazoa</taxon>
        <taxon>Ecdysozoa</taxon>
        <taxon>Arthropoda</taxon>
        <taxon>Hexapoda</taxon>
        <taxon>Insecta</taxon>
        <taxon>Pterygota</taxon>
        <taxon>Neoptera</taxon>
        <taxon>Paraneoptera</taxon>
        <taxon>Hemiptera</taxon>
        <taxon>Heteroptera</taxon>
        <taxon>Panheteroptera</taxon>
        <taxon>Nepomorpha</taxon>
        <taxon>Nepidae</taxon>
        <taxon>Ranatrinae</taxon>
        <taxon>Ranatra</taxon>
    </lineage>
</organism>
<feature type="compositionally biased region" description="Basic and acidic residues" evidence="1">
    <location>
        <begin position="177"/>
        <end position="188"/>
    </location>
</feature>
<keyword evidence="2" id="KW-1133">Transmembrane helix</keyword>
<sequence>MVSANRHLQSSSCHQRKKRQTADTVYYTNDLCRTIELPYPITLVSIVLAAEGVGAEAAPLGRRKLPPPEAARTIGEVLHCYCNLPECITTGYMCKTTTTESDASGSGGGCFSDLVPFMDVDRAVHGCLDLLPEERRTECRNVPISKQSRAGVGSLANTGKRKDTREAGSPDSGANMDGREDTKEDVPDPTRTANLLPPSLLLCCNQDMCNHVDSPETRNKYNQTILAVGAVVIGSGPAGEGIEWHKPPGTSDKNSGHESGGVSTLAWLKMATVLVSICGLLVLLALVLLAIRILKSESHHATHIATLDKFT</sequence>
<accession>A0ABD0YPM0</accession>
<reference evidence="4 5" key="1">
    <citation type="submission" date="2024-07" db="EMBL/GenBank/DDBJ databases">
        <title>Chromosome-level genome assembly of the water stick insect Ranatra chinensis (Heteroptera: Nepidae).</title>
        <authorList>
            <person name="Liu X."/>
        </authorList>
    </citation>
    <scope>NUCLEOTIDE SEQUENCE [LARGE SCALE GENOMIC DNA]</scope>
    <source>
        <strain evidence="4">Cailab_2021Rc</strain>
        <tissue evidence="4">Muscle</tissue>
    </source>
</reference>
<gene>
    <name evidence="4" type="ORF">AAG570_009623</name>
</gene>
<feature type="region of interest" description="Disordered" evidence="1">
    <location>
        <begin position="150"/>
        <end position="191"/>
    </location>
</feature>
<feature type="transmembrane region" description="Helical" evidence="2">
    <location>
        <begin position="267"/>
        <end position="291"/>
    </location>
</feature>
<dbReference type="CDD" id="cd23576">
    <property type="entry name" value="TFP_LU_ECD_BAMBI"/>
    <property type="match status" value="1"/>
</dbReference>
<evidence type="ECO:0000256" key="2">
    <source>
        <dbReference type="SAM" id="Phobius"/>
    </source>
</evidence>